<dbReference type="AlphaFoldDB" id="A0A3N4I0I9"/>
<dbReference type="PANTHER" id="PTHR34714">
    <property type="entry name" value="EGF-LIKE DOMAIN-CONTAINING PROTEIN"/>
    <property type="match status" value="1"/>
</dbReference>
<keyword evidence="2" id="KW-1185">Reference proteome</keyword>
<dbReference type="Proteomes" id="UP000275078">
    <property type="component" value="Unassembled WGS sequence"/>
</dbReference>
<dbReference type="Gene3D" id="1.20.1170.10">
    <property type="match status" value="1"/>
</dbReference>
<accession>A0A3N4I0I9</accession>
<gene>
    <name evidence="1" type="ORF">BJ508DRAFT_230147</name>
</gene>
<evidence type="ECO:0000313" key="2">
    <source>
        <dbReference type="Proteomes" id="UP000275078"/>
    </source>
</evidence>
<sequence length="831" mass="93462">MLNIEEAVNYTLSHLTLDEKSYARDLLESEQYQGTKGHNGQAWLRAPVLHLQKSIAHARDEGQKRGFLATTNFLLYCDTLVVEKGAVLNPAGSAAMVVEIYARTILCSPQANGVCLDFDMSNRYSEVIFFTRTLPQDFKLRLRFRNDETVIDPVIREGKFGIGFYNKSDELEVEDYDPPAQKLENISYLDLINPDGTVKDKGYENDDYPRLLQFQILMASAFIEKDRQFALDLMNYVCDASATKYSVMFHYQANFLRNSLALQSDSSYVSSVPIHASKQVLKSRLTAALAFETAFRDFSLHTGGMKVQAMQAVNVLSKSNDALQTYDFIRSIRSREYDNALKSNGKAKAIFSTNQTDLETYSQRLRDGVEEWKKDQILKAGWEIFKGIFEVGIAIGATLATAGAAAPVAITAVATTVNTATKVGQMIAKLKRIFDKLKAIYEKIKPVLEKLQTVVKSITDLIANIRTFDAATQPVLKLDTKNDITDVFNATAEWDRFDITVKEMEDTLVDYSISGKEEFFRALKFLVINGKCYILTQANLVQKGDELATVLLQKKMEERNQDRLAATLRTIATDDRVVRLLTRAMFDRVLAIRSLVSLDFASYVSAYKFHSLQNVSPIELSPVKPIVDYLEDAARLQGAVTSFGGSISVQTSKFQLLTLCGFDTPEALAQSLQASGKAQVKLMPDDPVWRGFSRIRMLGIRTYLEGVRLRPEYHGDFKNVRLLLDGDAQFFDRDFAEENGGRSDERVSSAKSFFGAPQTFLFEYDADTRDVICDGVYAEGLEHTKQTPIRLWSVSLADSEYGIVPVSALDFESFKGIRFEFLCEFTLGKHY</sequence>
<dbReference type="EMBL" id="ML119764">
    <property type="protein sequence ID" value="RPA75394.1"/>
    <property type="molecule type" value="Genomic_DNA"/>
</dbReference>
<protein>
    <submittedName>
        <fullName evidence="1">Uncharacterized protein</fullName>
    </submittedName>
</protein>
<proteinExistence type="predicted"/>
<evidence type="ECO:0000313" key="1">
    <source>
        <dbReference type="EMBL" id="RPA75394.1"/>
    </source>
</evidence>
<reference evidence="1 2" key="1">
    <citation type="journal article" date="2018" name="Nat. Ecol. Evol.">
        <title>Pezizomycetes genomes reveal the molecular basis of ectomycorrhizal truffle lifestyle.</title>
        <authorList>
            <person name="Murat C."/>
            <person name="Payen T."/>
            <person name="Noel B."/>
            <person name="Kuo A."/>
            <person name="Morin E."/>
            <person name="Chen J."/>
            <person name="Kohler A."/>
            <person name="Krizsan K."/>
            <person name="Balestrini R."/>
            <person name="Da Silva C."/>
            <person name="Montanini B."/>
            <person name="Hainaut M."/>
            <person name="Levati E."/>
            <person name="Barry K.W."/>
            <person name="Belfiori B."/>
            <person name="Cichocki N."/>
            <person name="Clum A."/>
            <person name="Dockter R.B."/>
            <person name="Fauchery L."/>
            <person name="Guy J."/>
            <person name="Iotti M."/>
            <person name="Le Tacon F."/>
            <person name="Lindquist E.A."/>
            <person name="Lipzen A."/>
            <person name="Malagnac F."/>
            <person name="Mello A."/>
            <person name="Molinier V."/>
            <person name="Miyauchi S."/>
            <person name="Poulain J."/>
            <person name="Riccioni C."/>
            <person name="Rubini A."/>
            <person name="Sitrit Y."/>
            <person name="Splivallo R."/>
            <person name="Traeger S."/>
            <person name="Wang M."/>
            <person name="Zifcakova L."/>
            <person name="Wipf D."/>
            <person name="Zambonelli A."/>
            <person name="Paolocci F."/>
            <person name="Nowrousian M."/>
            <person name="Ottonello S."/>
            <person name="Baldrian P."/>
            <person name="Spatafora J.W."/>
            <person name="Henrissat B."/>
            <person name="Nagy L.G."/>
            <person name="Aury J.M."/>
            <person name="Wincker P."/>
            <person name="Grigoriev I.V."/>
            <person name="Bonfante P."/>
            <person name="Martin F.M."/>
        </authorList>
    </citation>
    <scope>NUCLEOTIDE SEQUENCE [LARGE SCALE GENOMIC DNA]</scope>
    <source>
        <strain evidence="1 2">RN42</strain>
    </source>
</reference>
<dbReference type="OrthoDB" id="3763773at2759"/>
<organism evidence="1 2">
    <name type="scientific">Ascobolus immersus RN42</name>
    <dbReference type="NCBI Taxonomy" id="1160509"/>
    <lineage>
        <taxon>Eukaryota</taxon>
        <taxon>Fungi</taxon>
        <taxon>Dikarya</taxon>
        <taxon>Ascomycota</taxon>
        <taxon>Pezizomycotina</taxon>
        <taxon>Pezizomycetes</taxon>
        <taxon>Pezizales</taxon>
        <taxon>Ascobolaceae</taxon>
        <taxon>Ascobolus</taxon>
    </lineage>
</organism>
<dbReference type="PANTHER" id="PTHR34714:SF2">
    <property type="entry name" value="EGF-LIKE DOMAIN-CONTAINING PROTEIN"/>
    <property type="match status" value="1"/>
</dbReference>
<name>A0A3N4I0I9_ASCIM</name>